<dbReference type="InterPro" id="IPR001387">
    <property type="entry name" value="Cro/C1-type_HTH"/>
</dbReference>
<dbReference type="AlphaFoldDB" id="A0A9X2L5I0"/>
<proteinExistence type="predicted"/>
<dbReference type="Gene3D" id="1.10.260.40">
    <property type="entry name" value="lambda repressor-like DNA-binding domains"/>
    <property type="match status" value="1"/>
</dbReference>
<dbReference type="RefSeq" id="WP_255135627.1">
    <property type="nucleotide sequence ID" value="NZ_JANDBC010000003.1"/>
</dbReference>
<dbReference type="CDD" id="cd00093">
    <property type="entry name" value="HTH_XRE"/>
    <property type="match status" value="1"/>
</dbReference>
<dbReference type="EMBL" id="JANDBC010000003">
    <property type="protein sequence ID" value="MCP9292729.1"/>
    <property type="molecule type" value="Genomic_DNA"/>
</dbReference>
<dbReference type="GO" id="GO:0003677">
    <property type="term" value="F:DNA binding"/>
    <property type="evidence" value="ECO:0007669"/>
    <property type="project" value="InterPro"/>
</dbReference>
<evidence type="ECO:0000313" key="4">
    <source>
        <dbReference type="Proteomes" id="UP001139125"/>
    </source>
</evidence>
<sequence>MQLDNAKLKQLRESNAWSQSHLAEVSGVSMRTIQRIEKTGAVSPESAKCICAAFDIQFDELSVNDNYQKSEPSLADLLKFKVMDIDKKAALVSFIVAFIIAYGIAISMGVEI</sequence>
<feature type="transmembrane region" description="Helical" evidence="1">
    <location>
        <begin position="89"/>
        <end position="110"/>
    </location>
</feature>
<evidence type="ECO:0000256" key="1">
    <source>
        <dbReference type="SAM" id="Phobius"/>
    </source>
</evidence>
<dbReference type="InterPro" id="IPR010982">
    <property type="entry name" value="Lambda_DNA-bd_dom_sf"/>
</dbReference>
<dbReference type="PROSITE" id="PS50943">
    <property type="entry name" value="HTH_CROC1"/>
    <property type="match status" value="1"/>
</dbReference>
<keyword evidence="1" id="KW-0472">Membrane</keyword>
<dbReference type="SMART" id="SM00530">
    <property type="entry name" value="HTH_XRE"/>
    <property type="match status" value="1"/>
</dbReference>
<accession>A0A9X2L5I0</accession>
<dbReference type="Proteomes" id="UP001139125">
    <property type="component" value="Unassembled WGS sequence"/>
</dbReference>
<gene>
    <name evidence="3" type="ORF">NM125_14160</name>
</gene>
<organism evidence="3 4">
    <name type="scientific">Gracilimonas sediminicola</name>
    <dbReference type="NCBI Taxonomy" id="2952158"/>
    <lineage>
        <taxon>Bacteria</taxon>
        <taxon>Pseudomonadati</taxon>
        <taxon>Balneolota</taxon>
        <taxon>Balneolia</taxon>
        <taxon>Balneolales</taxon>
        <taxon>Balneolaceae</taxon>
        <taxon>Gracilimonas</taxon>
    </lineage>
</organism>
<keyword evidence="1" id="KW-1133">Transmembrane helix</keyword>
<name>A0A9X2L5I0_9BACT</name>
<dbReference type="Pfam" id="PF01381">
    <property type="entry name" value="HTH_3"/>
    <property type="match status" value="1"/>
</dbReference>
<comment type="caution">
    <text evidence="3">The sequence shown here is derived from an EMBL/GenBank/DDBJ whole genome shotgun (WGS) entry which is preliminary data.</text>
</comment>
<dbReference type="SUPFAM" id="SSF47413">
    <property type="entry name" value="lambda repressor-like DNA-binding domains"/>
    <property type="match status" value="1"/>
</dbReference>
<keyword evidence="1" id="KW-0812">Transmembrane</keyword>
<keyword evidence="4" id="KW-1185">Reference proteome</keyword>
<reference evidence="3" key="1">
    <citation type="submission" date="2022-06" db="EMBL/GenBank/DDBJ databases">
        <title>Gracilimonas sp. CAU 1638 isolated from sea sediment.</title>
        <authorList>
            <person name="Kim W."/>
        </authorList>
    </citation>
    <scope>NUCLEOTIDE SEQUENCE</scope>
    <source>
        <strain evidence="3">CAU 1638</strain>
    </source>
</reference>
<feature type="domain" description="HTH cro/C1-type" evidence="2">
    <location>
        <begin position="8"/>
        <end position="61"/>
    </location>
</feature>
<protein>
    <submittedName>
        <fullName evidence="3">Helix-turn-helix domain-containing protein</fullName>
    </submittedName>
</protein>
<evidence type="ECO:0000313" key="3">
    <source>
        <dbReference type="EMBL" id="MCP9292729.1"/>
    </source>
</evidence>
<evidence type="ECO:0000259" key="2">
    <source>
        <dbReference type="PROSITE" id="PS50943"/>
    </source>
</evidence>